<organism evidence="1 2">
    <name type="scientific">Moniliophthora roreri</name>
    <name type="common">Frosty pod rot fungus</name>
    <name type="synonym">Monilia roreri</name>
    <dbReference type="NCBI Taxonomy" id="221103"/>
    <lineage>
        <taxon>Eukaryota</taxon>
        <taxon>Fungi</taxon>
        <taxon>Dikarya</taxon>
        <taxon>Basidiomycota</taxon>
        <taxon>Agaricomycotina</taxon>
        <taxon>Agaricomycetes</taxon>
        <taxon>Agaricomycetidae</taxon>
        <taxon>Agaricales</taxon>
        <taxon>Marasmiineae</taxon>
        <taxon>Marasmiaceae</taxon>
        <taxon>Moniliophthora</taxon>
    </lineage>
</organism>
<gene>
    <name evidence="1" type="ORF">WG66_14509</name>
</gene>
<name>A0A0W0F9C4_MONRR</name>
<evidence type="ECO:0000313" key="2">
    <source>
        <dbReference type="Proteomes" id="UP000054988"/>
    </source>
</evidence>
<proteinExistence type="predicted"/>
<evidence type="ECO:0000313" key="1">
    <source>
        <dbReference type="EMBL" id="KTB32925.1"/>
    </source>
</evidence>
<accession>A0A0W0F9C4</accession>
<comment type="caution">
    <text evidence="1">The sequence shown here is derived from an EMBL/GenBank/DDBJ whole genome shotgun (WGS) entry which is preliminary data.</text>
</comment>
<protein>
    <submittedName>
        <fullName evidence="1">Uncharacterized protein</fullName>
    </submittedName>
</protein>
<dbReference type="AlphaFoldDB" id="A0A0W0F9C4"/>
<reference evidence="1 2" key="1">
    <citation type="submission" date="2015-12" db="EMBL/GenBank/DDBJ databases">
        <title>Draft genome sequence of Moniliophthora roreri, the causal agent of frosty pod rot of cacao.</title>
        <authorList>
            <person name="Aime M.C."/>
            <person name="Diaz-Valderrama J.R."/>
            <person name="Kijpornyongpan T."/>
            <person name="Phillips-Mora W."/>
        </authorList>
    </citation>
    <scope>NUCLEOTIDE SEQUENCE [LARGE SCALE GENOMIC DNA]</scope>
    <source>
        <strain evidence="1 2">MCA 2952</strain>
    </source>
</reference>
<dbReference type="EMBL" id="LATX01002199">
    <property type="protein sequence ID" value="KTB32925.1"/>
    <property type="molecule type" value="Genomic_DNA"/>
</dbReference>
<sequence length="62" mass="7135">MEPNIQYWWGNIETPAYYAEVYLAGLPSPLPGTRTLVVQEKFNGYGINQTLAFYTRSFDITK</sequence>
<dbReference type="Proteomes" id="UP000054988">
    <property type="component" value="Unassembled WGS sequence"/>
</dbReference>